<dbReference type="PANTHER" id="PTHR33406:SF6">
    <property type="entry name" value="MEMBRANE PROTEIN YDGH-RELATED"/>
    <property type="match status" value="1"/>
</dbReference>
<dbReference type="PANTHER" id="PTHR33406">
    <property type="entry name" value="MEMBRANE PROTEIN MJ1562-RELATED"/>
    <property type="match status" value="1"/>
</dbReference>
<dbReference type="InterPro" id="IPR000731">
    <property type="entry name" value="SSD"/>
</dbReference>
<gene>
    <name evidence="9" type="ORF">DFR85_03340</name>
</gene>
<dbReference type="Pfam" id="PF03176">
    <property type="entry name" value="MMPL"/>
    <property type="match status" value="2"/>
</dbReference>
<feature type="transmembrane region" description="Helical" evidence="7">
    <location>
        <begin position="370"/>
        <end position="393"/>
    </location>
</feature>
<evidence type="ECO:0000256" key="7">
    <source>
        <dbReference type="SAM" id="Phobius"/>
    </source>
</evidence>
<dbReference type="KEGG" id="abri:DFR85_03340"/>
<evidence type="ECO:0000313" key="10">
    <source>
        <dbReference type="Proteomes" id="UP000248044"/>
    </source>
</evidence>
<keyword evidence="6 7" id="KW-0472">Membrane</keyword>
<name>A0A2U9ICQ5_9CREN</name>
<evidence type="ECO:0000256" key="3">
    <source>
        <dbReference type="ARBA" id="ARBA00022475"/>
    </source>
</evidence>
<dbReference type="PROSITE" id="PS50156">
    <property type="entry name" value="SSD"/>
    <property type="match status" value="1"/>
</dbReference>
<dbReference type="AlphaFoldDB" id="A0A2U9ICQ5"/>
<dbReference type="InterPro" id="IPR050545">
    <property type="entry name" value="Mycobact_MmpL"/>
</dbReference>
<keyword evidence="5 7" id="KW-1133">Transmembrane helix</keyword>
<organism evidence="9 10">
    <name type="scientific">Acidianus brierleyi</name>
    <dbReference type="NCBI Taxonomy" id="41673"/>
    <lineage>
        <taxon>Archaea</taxon>
        <taxon>Thermoproteota</taxon>
        <taxon>Thermoprotei</taxon>
        <taxon>Sulfolobales</taxon>
        <taxon>Sulfolobaceae</taxon>
        <taxon>Acidianus</taxon>
    </lineage>
</organism>
<dbReference type="OrthoDB" id="42357at2157"/>
<accession>A0A2U9ICQ5</accession>
<evidence type="ECO:0000259" key="8">
    <source>
        <dbReference type="PROSITE" id="PS50156"/>
    </source>
</evidence>
<feature type="transmembrane region" description="Helical" evidence="7">
    <location>
        <begin position="244"/>
        <end position="261"/>
    </location>
</feature>
<keyword evidence="10" id="KW-1185">Reference proteome</keyword>
<feature type="transmembrane region" description="Helical" evidence="7">
    <location>
        <begin position="304"/>
        <end position="322"/>
    </location>
</feature>
<feature type="transmembrane region" description="Helical" evidence="7">
    <location>
        <begin position="593"/>
        <end position="613"/>
    </location>
</feature>
<comment type="subcellular location">
    <subcellularLocation>
        <location evidence="1">Cell membrane</location>
        <topology evidence="1">Multi-pass membrane protein</topology>
    </subcellularLocation>
</comment>
<dbReference type="Proteomes" id="UP000248044">
    <property type="component" value="Chromosome"/>
</dbReference>
<dbReference type="Gene3D" id="1.20.1640.10">
    <property type="entry name" value="Multidrug efflux transporter AcrB transmembrane domain"/>
    <property type="match status" value="2"/>
</dbReference>
<evidence type="ECO:0000256" key="2">
    <source>
        <dbReference type="ARBA" id="ARBA00010157"/>
    </source>
</evidence>
<reference evidence="9 10" key="1">
    <citation type="submission" date="2018-05" db="EMBL/GenBank/DDBJ databases">
        <title>Complete Genome Sequences of Extremely Thermoacidophilic, Metal-Mobilizing Type-Strain Members of the Archaeal Family Sulfolobaceae: Acidianus brierleyi DSM-1651T, Acidianus sulfidivorans DSM-18786T, Metallosphaera hakonensis DSM-7519T, and Metallosphaera prunae DSM-10039T.</title>
        <authorList>
            <person name="Counts J.A."/>
            <person name="Kelly R.M."/>
        </authorList>
    </citation>
    <scope>NUCLEOTIDE SEQUENCE [LARGE SCALE GENOMIC DNA]</scope>
    <source>
        <strain evidence="9 10">DSM 1651</strain>
    </source>
</reference>
<protein>
    <submittedName>
        <fullName evidence="9">Antibiotic transport-associated protein</fullName>
    </submittedName>
</protein>
<dbReference type="GeneID" id="36831158"/>
<evidence type="ECO:0000256" key="6">
    <source>
        <dbReference type="ARBA" id="ARBA00023136"/>
    </source>
</evidence>
<feature type="transmembrane region" description="Helical" evidence="7">
    <location>
        <begin position="620"/>
        <end position="641"/>
    </location>
</feature>
<dbReference type="RefSeq" id="WP_110269677.1">
    <property type="nucleotide sequence ID" value="NZ_CP029289.2"/>
</dbReference>
<dbReference type="InterPro" id="IPR004869">
    <property type="entry name" value="MMPL_dom"/>
</dbReference>
<feature type="domain" description="SSD" evidence="8">
    <location>
        <begin position="618"/>
        <end position="749"/>
    </location>
</feature>
<feature type="transmembrane region" description="Helical" evidence="7">
    <location>
        <begin position="726"/>
        <end position="746"/>
    </location>
</feature>
<proteinExistence type="inferred from homology"/>
<keyword evidence="4 7" id="KW-0812">Transmembrane</keyword>
<feature type="transmembrane region" description="Helical" evidence="7">
    <location>
        <begin position="429"/>
        <end position="450"/>
    </location>
</feature>
<dbReference type="SUPFAM" id="SSF82866">
    <property type="entry name" value="Multidrug efflux transporter AcrB transmembrane domain"/>
    <property type="match status" value="2"/>
</dbReference>
<feature type="transmembrane region" description="Helical" evidence="7">
    <location>
        <begin position="268"/>
        <end position="292"/>
    </location>
</feature>
<evidence type="ECO:0000256" key="5">
    <source>
        <dbReference type="ARBA" id="ARBA00022989"/>
    </source>
</evidence>
<feature type="transmembrane region" description="Helical" evidence="7">
    <location>
        <begin position="647"/>
        <end position="666"/>
    </location>
</feature>
<feature type="transmembrane region" description="Helical" evidence="7">
    <location>
        <begin position="343"/>
        <end position="364"/>
    </location>
</feature>
<evidence type="ECO:0000256" key="4">
    <source>
        <dbReference type="ARBA" id="ARBA00022692"/>
    </source>
</evidence>
<dbReference type="EMBL" id="CP029289">
    <property type="protein sequence ID" value="AWR93793.1"/>
    <property type="molecule type" value="Genomic_DNA"/>
</dbReference>
<sequence length="754" mass="82693">MNKRLLIILWVIAIIIALGLSSQSSKYLNYNENTSIPPNYPSAKAQMFLDKYFHGANENNTIDVVLINATPQENYEVQKIIQNISGVTKIDSIVTAYLEYQNELGKVINSTGNQIINYTKEKGENISLFQVRLDISKTLHIPFYYTQLFNTTPEKILENNESLFFLIKPPSSLTSLYVSKNVSVLFVYTKYGPNYNLKNGTYPAGIISNNIQNSLKTLPLKYYLTGPAPLVQELSSSEAQRQDITFILVFIALILVTGIYFRSIVAPLVTMGIIGLSVIFGMAIVTLVGKFYHPVDFQVIEPMISILLGIGADYSVFLLSRFKEELAKGKNKEESALISIKTSGKAILISGTAVSLVFLSLSFIPYLHTWGLTIGFSVPITVALSFTLLPIIYGKIGDKIFWPSKPKFKMSNTLGNIARLSIRKPKTTLIIATIIGVMSLIFVVSVPLSLDFTSGLPNLPAVEGLKILENAFGNSFVNPILIVFNESQINTSVLIHLAQIERNISTFNGVTQVIGPVPTNFNGTYTPQVITSLKENIGTNNKTLLITVITSYNPYSSQAEALVSKIQNIVKPNGYVGGTTATAMDALDYLLPFYEILTILLPAVLIITLSFLLKSVRISLGAVGTIVLSIIFSLSIIYAIFRSPEGILFFIPITIFVLMMGLGNDYSTFILIRVKEEVDKERDIESIIRAVSISAGAVTALGVILAASFGVLAIDPIKPIAELGAGIAIAALLDTFIIRVFIYPALLKIALKIK</sequence>
<keyword evidence="3" id="KW-1003">Cell membrane</keyword>
<dbReference type="GO" id="GO:0005886">
    <property type="term" value="C:plasma membrane"/>
    <property type="evidence" value="ECO:0007669"/>
    <property type="project" value="UniProtKB-SubCell"/>
</dbReference>
<evidence type="ECO:0000256" key="1">
    <source>
        <dbReference type="ARBA" id="ARBA00004651"/>
    </source>
</evidence>
<comment type="similarity">
    <text evidence="2">Belongs to the resistance-nodulation-cell division (RND) (TC 2.A.6) family. MmpL subfamily.</text>
</comment>
<evidence type="ECO:0000313" key="9">
    <source>
        <dbReference type="EMBL" id="AWR93793.1"/>
    </source>
</evidence>
<feature type="transmembrane region" description="Helical" evidence="7">
    <location>
        <begin position="687"/>
        <end position="714"/>
    </location>
</feature>